<dbReference type="InterPro" id="IPR011990">
    <property type="entry name" value="TPR-like_helical_dom_sf"/>
</dbReference>
<dbReference type="AlphaFoldDB" id="A0A1V4B3Q0"/>
<evidence type="ECO:0000259" key="2">
    <source>
        <dbReference type="Pfam" id="PF13369"/>
    </source>
</evidence>
<protein>
    <submittedName>
        <fullName evidence="3 4">Transcriptional regulator</fullName>
    </submittedName>
</protein>
<evidence type="ECO:0000313" key="4">
    <source>
        <dbReference type="EMBL" id="STO68643.1"/>
    </source>
</evidence>
<organism evidence="3 5">
    <name type="scientific">Canicola haemoglobinophilus</name>
    <dbReference type="NCBI Taxonomy" id="733"/>
    <lineage>
        <taxon>Bacteria</taxon>
        <taxon>Pseudomonadati</taxon>
        <taxon>Pseudomonadota</taxon>
        <taxon>Gammaproteobacteria</taxon>
        <taxon>Pasteurellales</taxon>
        <taxon>Pasteurellaceae</taxon>
        <taxon>Canicola</taxon>
    </lineage>
</organism>
<dbReference type="Pfam" id="PF13371">
    <property type="entry name" value="TPR_9"/>
    <property type="match status" value="1"/>
</dbReference>
<evidence type="ECO:0000256" key="1">
    <source>
        <dbReference type="ARBA" id="ARBA00007100"/>
    </source>
</evidence>
<accession>A0A1V4B3Q0</accession>
<dbReference type="Proteomes" id="UP000254329">
    <property type="component" value="Unassembled WGS sequence"/>
</dbReference>
<evidence type="ECO:0000313" key="6">
    <source>
        <dbReference type="Proteomes" id="UP000254496"/>
    </source>
</evidence>
<dbReference type="Proteomes" id="UP000254496">
    <property type="component" value="Unassembled WGS sequence"/>
</dbReference>
<evidence type="ECO:0000313" key="5">
    <source>
        <dbReference type="Proteomes" id="UP000254329"/>
    </source>
</evidence>
<keyword evidence="5" id="KW-1185">Reference proteome</keyword>
<dbReference type="SUPFAM" id="SSF48452">
    <property type="entry name" value="TPR-like"/>
    <property type="match status" value="1"/>
</dbReference>
<dbReference type="PANTHER" id="PTHR31350">
    <property type="entry name" value="SI:DKEY-261L7.2"/>
    <property type="match status" value="1"/>
</dbReference>
<dbReference type="OrthoDB" id="232498at2"/>
<comment type="similarity">
    <text evidence="1">Belongs to the UPF0162 family.</text>
</comment>
<reference evidence="5 6" key="1">
    <citation type="submission" date="2018-06" db="EMBL/GenBank/DDBJ databases">
        <authorList>
            <consortium name="Pathogen Informatics"/>
            <person name="Doyle S."/>
        </authorList>
    </citation>
    <scope>NUCLEOTIDE SEQUENCE [LARGE SCALE GENOMIC DNA]</scope>
    <source>
        <strain evidence="3 5">NCTC1659</strain>
        <strain evidence="4 6">NCTC8540</strain>
    </source>
</reference>
<dbReference type="EMBL" id="UGHF01000001">
    <property type="protein sequence ID" value="STO60454.1"/>
    <property type="molecule type" value="Genomic_DNA"/>
</dbReference>
<dbReference type="STRING" id="733.B0186_01170"/>
<proteinExistence type="inferred from homology"/>
<dbReference type="Gene3D" id="1.25.40.10">
    <property type="entry name" value="Tetratricopeptide repeat domain"/>
    <property type="match status" value="1"/>
</dbReference>
<dbReference type="Pfam" id="PF13369">
    <property type="entry name" value="Transglut_core2"/>
    <property type="match status" value="1"/>
</dbReference>
<dbReference type="EMBL" id="UGHJ01000001">
    <property type="protein sequence ID" value="STO68643.1"/>
    <property type="molecule type" value="Genomic_DNA"/>
</dbReference>
<gene>
    <name evidence="3" type="ORF">NCTC1659_01744</name>
    <name evidence="4" type="ORF">NCTC8540_01143</name>
</gene>
<dbReference type="PANTHER" id="PTHR31350:SF21">
    <property type="entry name" value="F-BOX ONLY PROTEIN 21"/>
    <property type="match status" value="1"/>
</dbReference>
<name>A0A1V4B3Q0_9PAST</name>
<sequence>MKYYHKALYDEMTSFYIITREDSDDGLQRLRGLIGGLVRQARKKIDPSWETKKKIHHLLQLMYGEWGFICDSERYFELENLYLDQVLTQRRGMPVTLGAILLYLAESLKLPIYPVNFPTQLILRADVDDEVAFIDPWNGQYMTHKQLTQLYEGAFGFGAELTLDVLDIADATELTDRFCQLAKHALIREFKNYEAYQYIEMLLSRNPEDPYEIRDRGVVLTQMGCMQAALNDFEYFLEKCPEDPTALLLMPQLEELKLEIESIH</sequence>
<dbReference type="RefSeq" id="WP_078217555.1">
    <property type="nucleotide sequence ID" value="NZ_MUXZ01000004.1"/>
</dbReference>
<feature type="domain" description="Protein SirB1 N-terminal" evidence="2">
    <location>
        <begin position="36"/>
        <end position="179"/>
    </location>
</feature>
<evidence type="ECO:0000313" key="3">
    <source>
        <dbReference type="EMBL" id="STO60454.1"/>
    </source>
</evidence>
<dbReference type="InterPro" id="IPR032698">
    <property type="entry name" value="SirB1_N"/>
</dbReference>